<comment type="caution">
    <text evidence="1">The sequence shown here is derived from an EMBL/GenBank/DDBJ whole genome shotgun (WGS) entry which is preliminary data.</text>
</comment>
<evidence type="ECO:0000313" key="1">
    <source>
        <dbReference type="EMBL" id="CAH9419341.1"/>
    </source>
</evidence>
<accession>A0ABN8VE79</accession>
<proteinExistence type="predicted"/>
<organism evidence="1 2">
    <name type="scientific">Streptomyces globisporus</name>
    <dbReference type="NCBI Taxonomy" id="1908"/>
    <lineage>
        <taxon>Bacteria</taxon>
        <taxon>Bacillati</taxon>
        <taxon>Actinomycetota</taxon>
        <taxon>Actinomycetes</taxon>
        <taxon>Kitasatosporales</taxon>
        <taxon>Streptomycetaceae</taxon>
        <taxon>Streptomyces</taxon>
    </lineage>
</organism>
<dbReference type="Proteomes" id="UP001154015">
    <property type="component" value="Unassembled WGS sequence"/>
</dbReference>
<protein>
    <submittedName>
        <fullName evidence="1">Uncharacterized protein</fullName>
    </submittedName>
</protein>
<dbReference type="EMBL" id="CAKXYP010000024">
    <property type="protein sequence ID" value="CAH9419341.1"/>
    <property type="molecule type" value="Genomic_DNA"/>
</dbReference>
<keyword evidence="2" id="KW-1185">Reference proteome</keyword>
<name>A0ABN8VE79_STRGL</name>
<reference evidence="1" key="1">
    <citation type="submission" date="2022-03" db="EMBL/GenBank/DDBJ databases">
        <authorList>
            <person name="Leyn A S."/>
        </authorList>
    </citation>
    <scope>NUCLEOTIDE SEQUENCE</scope>
    <source>
        <strain evidence="1">Streptomyces globisporus 4-3</strain>
    </source>
</reference>
<gene>
    <name evidence="1" type="ORF">SGL43_06396</name>
</gene>
<evidence type="ECO:0000313" key="2">
    <source>
        <dbReference type="Proteomes" id="UP001154015"/>
    </source>
</evidence>
<sequence length="75" mass="8371">MCVAESFGTCVFSGQQGRYQLWVVVVRGGLPRPVAVLMLTACFNVMMPTWRVRCHRKGGLQSPGLTAVRTSWTQR</sequence>